<protein>
    <submittedName>
        <fullName evidence="2">Uncharacterized protein</fullName>
    </submittedName>
</protein>
<keyword evidence="3" id="KW-1185">Reference proteome</keyword>
<organism evidence="2 3">
    <name type="scientific">Colletotrichum plurivorum</name>
    <dbReference type="NCBI Taxonomy" id="2175906"/>
    <lineage>
        <taxon>Eukaryota</taxon>
        <taxon>Fungi</taxon>
        <taxon>Dikarya</taxon>
        <taxon>Ascomycota</taxon>
        <taxon>Pezizomycotina</taxon>
        <taxon>Sordariomycetes</taxon>
        <taxon>Hypocreomycetidae</taxon>
        <taxon>Glomerellales</taxon>
        <taxon>Glomerellaceae</taxon>
        <taxon>Colletotrichum</taxon>
        <taxon>Colletotrichum orchidearum species complex</taxon>
    </lineage>
</organism>
<proteinExistence type="predicted"/>
<feature type="compositionally biased region" description="Low complexity" evidence="1">
    <location>
        <begin position="230"/>
        <end position="246"/>
    </location>
</feature>
<feature type="region of interest" description="Disordered" evidence="1">
    <location>
        <begin position="57"/>
        <end position="119"/>
    </location>
</feature>
<feature type="region of interest" description="Disordered" evidence="1">
    <location>
        <begin position="1"/>
        <end position="36"/>
    </location>
</feature>
<evidence type="ECO:0000256" key="1">
    <source>
        <dbReference type="SAM" id="MobiDB-lite"/>
    </source>
</evidence>
<evidence type="ECO:0000313" key="3">
    <source>
        <dbReference type="Proteomes" id="UP000654918"/>
    </source>
</evidence>
<dbReference type="Proteomes" id="UP000654918">
    <property type="component" value="Unassembled WGS sequence"/>
</dbReference>
<comment type="caution">
    <text evidence="2">The sequence shown here is derived from an EMBL/GenBank/DDBJ whole genome shotgun (WGS) entry which is preliminary data.</text>
</comment>
<feature type="region of interest" description="Disordered" evidence="1">
    <location>
        <begin position="288"/>
        <end position="369"/>
    </location>
</feature>
<name>A0A8H6NRF7_9PEZI</name>
<feature type="compositionally biased region" description="Low complexity" evidence="1">
    <location>
        <begin position="149"/>
        <end position="165"/>
    </location>
</feature>
<accession>A0A8H6NRF7</accession>
<reference evidence="2" key="1">
    <citation type="journal article" date="2020" name="Phytopathology">
        <title>Genome Sequence Resources of Colletotrichum truncatum, C. plurivorum, C. musicola, and C. sojae: Four Species Pathogenic to Soybean (Glycine max).</title>
        <authorList>
            <person name="Rogerio F."/>
            <person name="Boufleur T.R."/>
            <person name="Ciampi-Guillardi M."/>
            <person name="Sukno S.A."/>
            <person name="Thon M.R."/>
            <person name="Massola Junior N.S."/>
            <person name="Baroncelli R."/>
        </authorList>
    </citation>
    <scope>NUCLEOTIDE SEQUENCE</scope>
    <source>
        <strain evidence="2">LFN00145</strain>
    </source>
</reference>
<feature type="region of interest" description="Disordered" evidence="1">
    <location>
        <begin position="216"/>
        <end position="260"/>
    </location>
</feature>
<evidence type="ECO:0000313" key="2">
    <source>
        <dbReference type="EMBL" id="KAF6841210.1"/>
    </source>
</evidence>
<feature type="compositionally biased region" description="Basic residues" evidence="1">
    <location>
        <begin position="328"/>
        <end position="338"/>
    </location>
</feature>
<feature type="region of interest" description="Disordered" evidence="1">
    <location>
        <begin position="149"/>
        <end position="170"/>
    </location>
</feature>
<feature type="compositionally biased region" description="Low complexity" evidence="1">
    <location>
        <begin position="341"/>
        <end position="359"/>
    </location>
</feature>
<dbReference type="EMBL" id="WIGO01000004">
    <property type="protein sequence ID" value="KAF6841210.1"/>
    <property type="molecule type" value="Genomic_DNA"/>
</dbReference>
<dbReference type="AlphaFoldDB" id="A0A8H6NRF7"/>
<sequence>MPYFLRRRKQQKDPPLLPDDRDNQAPPITANPLPPIRNFSYPTAALYPSSFPLHPAPLEAYTSPKSLPEELQDAQPNNKTAEASGGADTPFYWASSYTPPISHEERRSDDLDSSALHNGPEAFAYESGTAQPNFHDPFRHKAAKSVDLSFTRFRSPSPSRPASSSGVADIDTRTTADIALAIDEEDNHPGTRLDASFFDMNNRSLRRVASELSLRMSPPKRMFSHQSQASDYSPSTASTSGSPTKPGRQSNSKSKKGKAGWLHQVKDWFSTGEPSAQDWKQLKKHEFQKHGVSIGDPEASAKLHAPIGAIPEEAIKPSSGPDPEVLAKKRAVNRKQLRRGGSSYARTSASLSSESSLGSPGVNPIAPWA</sequence>
<gene>
    <name evidence="2" type="ORF">CPLU01_00771</name>
</gene>
<feature type="compositionally biased region" description="Basic residues" evidence="1">
    <location>
        <begin position="1"/>
        <end position="10"/>
    </location>
</feature>